<feature type="transmembrane region" description="Helical" evidence="1">
    <location>
        <begin position="103"/>
        <end position="127"/>
    </location>
</feature>
<keyword evidence="1" id="KW-1133">Transmembrane helix</keyword>
<keyword evidence="1" id="KW-0812">Transmembrane</keyword>
<accession>A0ABU8SE14</accession>
<name>A0ABU8SE14_9SPHN</name>
<sequence>MRQVFIWAGVALCLFSLVVIARRDWLRLTLPSRRVIGRVTGHRIKRDGDGTGYAAIYAFETEGGHHEVIDQVIATTRQPSKGTLVELTHPAGHPDLARPPRPLMWAAIYAFLAGTAGLLAALGLGWAD</sequence>
<evidence type="ECO:0000313" key="2">
    <source>
        <dbReference type="EMBL" id="MEJ6012005.1"/>
    </source>
</evidence>
<keyword evidence="3" id="KW-1185">Reference proteome</keyword>
<gene>
    <name evidence="2" type="ORF">WG900_19040</name>
</gene>
<protein>
    <recommendedName>
        <fullName evidence="4">DUF3592 domain-containing protein</fullName>
    </recommendedName>
</protein>
<evidence type="ECO:0000256" key="1">
    <source>
        <dbReference type="SAM" id="Phobius"/>
    </source>
</evidence>
<reference evidence="2 3" key="1">
    <citation type="submission" date="2024-03" db="EMBL/GenBank/DDBJ databases">
        <authorList>
            <person name="Jo J.-H."/>
        </authorList>
    </citation>
    <scope>NUCLEOTIDE SEQUENCE [LARGE SCALE GENOMIC DNA]</scope>
    <source>
        <strain evidence="2 3">AS3R-12</strain>
    </source>
</reference>
<comment type="caution">
    <text evidence="2">The sequence shown here is derived from an EMBL/GenBank/DDBJ whole genome shotgun (WGS) entry which is preliminary data.</text>
</comment>
<dbReference type="Proteomes" id="UP001379235">
    <property type="component" value="Unassembled WGS sequence"/>
</dbReference>
<organism evidence="2 3">
    <name type="scientific">Novosphingobium aquae</name>
    <dbReference type="NCBI Taxonomy" id="3133435"/>
    <lineage>
        <taxon>Bacteria</taxon>
        <taxon>Pseudomonadati</taxon>
        <taxon>Pseudomonadota</taxon>
        <taxon>Alphaproteobacteria</taxon>
        <taxon>Sphingomonadales</taxon>
        <taxon>Sphingomonadaceae</taxon>
        <taxon>Novosphingobium</taxon>
    </lineage>
</organism>
<keyword evidence="1" id="KW-0472">Membrane</keyword>
<evidence type="ECO:0008006" key="4">
    <source>
        <dbReference type="Google" id="ProtNLM"/>
    </source>
</evidence>
<dbReference type="EMBL" id="JBBHJY010000012">
    <property type="protein sequence ID" value="MEJ6012005.1"/>
    <property type="molecule type" value="Genomic_DNA"/>
</dbReference>
<proteinExistence type="predicted"/>
<dbReference type="RefSeq" id="WP_339969779.1">
    <property type="nucleotide sequence ID" value="NZ_JBBHJY010000012.1"/>
</dbReference>
<evidence type="ECO:0000313" key="3">
    <source>
        <dbReference type="Proteomes" id="UP001379235"/>
    </source>
</evidence>